<keyword evidence="4" id="KW-1185">Reference proteome</keyword>
<dbReference type="InterPro" id="IPR047263">
    <property type="entry name" value="HNL-like_cupin"/>
</dbReference>
<feature type="region of interest" description="Disordered" evidence="1">
    <location>
        <begin position="1"/>
        <end position="20"/>
    </location>
</feature>
<sequence length="128" mass="14253">MKVFHGRSDGAKSEQRSSTFSGTVWADPIMPKQDNVMIGHVFFTPGSRTFWHTHEVGQVLTVTSGRGWVCLEGEQPQEIRQGDVVWIPADERHWHGAAADSFMSHIATSIGETRWEEEVQQAVYAAAG</sequence>
<dbReference type="SUPFAM" id="SSF51182">
    <property type="entry name" value="RmlC-like cupins"/>
    <property type="match status" value="1"/>
</dbReference>
<dbReference type="Proteomes" id="UP000464787">
    <property type="component" value="Chromosome"/>
</dbReference>
<proteinExistence type="predicted"/>
<evidence type="ECO:0000259" key="2">
    <source>
        <dbReference type="Pfam" id="PF07883"/>
    </source>
</evidence>
<dbReference type="PANTHER" id="PTHR43698:SF1">
    <property type="entry name" value="BLL4564 PROTEIN"/>
    <property type="match status" value="1"/>
</dbReference>
<evidence type="ECO:0000313" key="3">
    <source>
        <dbReference type="EMBL" id="QHI99523.1"/>
    </source>
</evidence>
<protein>
    <submittedName>
        <fullName evidence="3">Cupin domain-containing protein</fullName>
    </submittedName>
</protein>
<feature type="compositionally biased region" description="Basic and acidic residues" evidence="1">
    <location>
        <begin position="1"/>
        <end position="15"/>
    </location>
</feature>
<dbReference type="Gene3D" id="2.60.120.10">
    <property type="entry name" value="Jelly Rolls"/>
    <property type="match status" value="1"/>
</dbReference>
<dbReference type="CDD" id="cd02233">
    <property type="entry name" value="cupin_HNL-like"/>
    <property type="match status" value="1"/>
</dbReference>
<dbReference type="Pfam" id="PF07883">
    <property type="entry name" value="Cupin_2"/>
    <property type="match status" value="1"/>
</dbReference>
<evidence type="ECO:0000313" key="4">
    <source>
        <dbReference type="Proteomes" id="UP000464787"/>
    </source>
</evidence>
<accession>A0A857J8H8</accession>
<gene>
    <name evidence="3" type="ORF">GT347_17015</name>
</gene>
<dbReference type="RefSeq" id="WP_160553335.1">
    <property type="nucleotide sequence ID" value="NZ_CP047650.1"/>
</dbReference>
<dbReference type="InterPro" id="IPR011051">
    <property type="entry name" value="RmlC_Cupin_sf"/>
</dbReference>
<dbReference type="KEGG" id="xyk:GT347_17015"/>
<evidence type="ECO:0000256" key="1">
    <source>
        <dbReference type="SAM" id="MobiDB-lite"/>
    </source>
</evidence>
<dbReference type="EMBL" id="CP047650">
    <property type="protein sequence ID" value="QHI99523.1"/>
    <property type="molecule type" value="Genomic_DNA"/>
</dbReference>
<feature type="domain" description="Cupin type-2" evidence="2">
    <location>
        <begin position="41"/>
        <end position="100"/>
    </location>
</feature>
<dbReference type="PANTHER" id="PTHR43698">
    <property type="entry name" value="RIBD C-TERMINAL DOMAIN CONTAINING PROTEIN"/>
    <property type="match status" value="1"/>
</dbReference>
<reference evidence="3 4" key="1">
    <citation type="submission" date="2020-01" db="EMBL/GenBank/DDBJ databases">
        <title>Genome sequencing of strain KACC 21265.</title>
        <authorList>
            <person name="Heo J."/>
            <person name="Kim S.-J."/>
            <person name="Kim J.-S."/>
            <person name="Hong S.-B."/>
            <person name="Kwon S.-W."/>
        </authorList>
    </citation>
    <scope>NUCLEOTIDE SEQUENCE [LARGE SCALE GENOMIC DNA]</scope>
    <source>
        <strain evidence="3 4">KACC 21265</strain>
    </source>
</reference>
<dbReference type="InterPro" id="IPR014710">
    <property type="entry name" value="RmlC-like_jellyroll"/>
</dbReference>
<organism evidence="3 4">
    <name type="scientific">Xylophilus rhododendri</name>
    <dbReference type="NCBI Taxonomy" id="2697032"/>
    <lineage>
        <taxon>Bacteria</taxon>
        <taxon>Pseudomonadati</taxon>
        <taxon>Pseudomonadota</taxon>
        <taxon>Betaproteobacteria</taxon>
        <taxon>Burkholderiales</taxon>
        <taxon>Xylophilus</taxon>
    </lineage>
</organism>
<dbReference type="AlphaFoldDB" id="A0A857J8H8"/>
<dbReference type="InterPro" id="IPR013096">
    <property type="entry name" value="Cupin_2"/>
</dbReference>
<name>A0A857J8H8_9BURK</name>